<sequence>MFVSRPASPPPRIPARSEASILHADLDSFYASVEQRDDPALRGRPVIVGAGVVLAASYEAKAYGVRTPMNARQALRLCPHAVVVPPRMSAYARASQAVFEIFRDVTPEVEGISIDEAFLDVGGLRRIAGEPGDIAGRLRAAVRERAGLPISVGVARTKFLAKVASAVAKPDGLLVVSPDRELEFLHPLPVERLWGVGEVTARKLHEHGITRIGQLAELGERGLRPLLGPAAARHLHALAWARDPRRVETARRRRSIGAQRALGRRPRSDEEIDAYLHGLADRLGHRLRTARRVCRTVVLRLRFDDFTRATRSHTLMEATDHGTVILDTARGLLTSVLPLIHERGLTLIGLALTNLDNADTVQLTLPLDPRPEATLDATLDRLRDRFGAGTVTRAALLGRGEGLSVPLLPD</sequence>
<keyword evidence="4" id="KW-0227">DNA damage</keyword>
<keyword evidence="7" id="KW-1185">Reference proteome</keyword>
<dbReference type="Gene3D" id="1.10.150.20">
    <property type="entry name" value="5' to 3' exonuclease, C-terminal subdomain"/>
    <property type="match status" value="1"/>
</dbReference>
<keyword evidence="4" id="KW-0234">DNA repair</keyword>
<dbReference type="GO" id="GO:0003887">
    <property type="term" value="F:DNA-directed DNA polymerase activity"/>
    <property type="evidence" value="ECO:0007669"/>
    <property type="project" value="UniProtKB-UniRule"/>
</dbReference>
<comment type="subcellular location">
    <subcellularLocation>
        <location evidence="4">Cytoplasm</location>
    </subcellularLocation>
</comment>
<dbReference type="SUPFAM" id="SSF56672">
    <property type="entry name" value="DNA/RNA polymerases"/>
    <property type="match status" value="1"/>
</dbReference>
<dbReference type="Pfam" id="PF00817">
    <property type="entry name" value="IMS"/>
    <property type="match status" value="1"/>
</dbReference>
<dbReference type="GO" id="GO:0003684">
    <property type="term" value="F:damaged DNA binding"/>
    <property type="evidence" value="ECO:0007669"/>
    <property type="project" value="InterPro"/>
</dbReference>
<dbReference type="RefSeq" id="WP_251913435.1">
    <property type="nucleotide sequence ID" value="NZ_JAMRXG010000007.1"/>
</dbReference>
<dbReference type="EC" id="2.7.7.7" evidence="4"/>
<feature type="binding site" evidence="4">
    <location>
        <position position="25"/>
    </location>
    <ligand>
        <name>Mg(2+)</name>
        <dbReference type="ChEBI" id="CHEBI:18420"/>
    </ligand>
</feature>
<feature type="domain" description="UmuC" evidence="5">
    <location>
        <begin position="21"/>
        <end position="197"/>
    </location>
</feature>
<evidence type="ECO:0000313" key="6">
    <source>
        <dbReference type="EMBL" id="MCM6775274.1"/>
    </source>
</evidence>
<gene>
    <name evidence="4 6" type="primary">dinB</name>
    <name evidence="6" type="ORF">NDR86_17515</name>
</gene>
<accession>A0A9X2E6R2</accession>
<dbReference type="InterPro" id="IPR001126">
    <property type="entry name" value="UmuC"/>
</dbReference>
<comment type="catalytic activity">
    <reaction evidence="3 4">
        <text>DNA(n) + a 2'-deoxyribonucleoside 5'-triphosphate = DNA(n+1) + diphosphate</text>
        <dbReference type="Rhea" id="RHEA:22508"/>
        <dbReference type="Rhea" id="RHEA-COMP:17339"/>
        <dbReference type="Rhea" id="RHEA-COMP:17340"/>
        <dbReference type="ChEBI" id="CHEBI:33019"/>
        <dbReference type="ChEBI" id="CHEBI:61560"/>
        <dbReference type="ChEBI" id="CHEBI:173112"/>
        <dbReference type="EC" id="2.7.7.7"/>
    </reaction>
</comment>
<dbReference type="GO" id="GO:0000287">
    <property type="term" value="F:magnesium ion binding"/>
    <property type="evidence" value="ECO:0007669"/>
    <property type="project" value="UniProtKB-UniRule"/>
</dbReference>
<dbReference type="NCBIfam" id="NF002677">
    <property type="entry name" value="PRK02406.1"/>
    <property type="match status" value="1"/>
</dbReference>
<dbReference type="InterPro" id="IPR024728">
    <property type="entry name" value="PolY_HhH_motif"/>
</dbReference>
<keyword evidence="4" id="KW-0235">DNA replication</keyword>
<dbReference type="GO" id="GO:0042276">
    <property type="term" value="P:error-prone translesion synthesis"/>
    <property type="evidence" value="ECO:0007669"/>
    <property type="project" value="TreeGrafter"/>
</dbReference>
<comment type="function">
    <text evidence="2 4">Poorly processive, error-prone DNA polymerase involved in untargeted mutagenesis. Copies undamaged DNA at stalled replication forks, which arise in vivo from mismatched or misaligned primer ends. These misaligned primers can be extended by PolIV. Exhibits no 3'-5' exonuclease (proofreading) activity. May be involved in translesional synthesis, in conjunction with the beta clamp from PolIII.</text>
</comment>
<keyword evidence="4 6" id="KW-0808">Transferase</keyword>
<dbReference type="GO" id="GO:0009432">
    <property type="term" value="P:SOS response"/>
    <property type="evidence" value="ECO:0007669"/>
    <property type="project" value="TreeGrafter"/>
</dbReference>
<comment type="caution">
    <text evidence="6">The sequence shown here is derived from an EMBL/GenBank/DDBJ whole genome shotgun (WGS) entry which is preliminary data.</text>
</comment>
<proteinExistence type="inferred from homology"/>
<keyword evidence="4" id="KW-0460">Magnesium</keyword>
<keyword evidence="4" id="KW-0515">Mutator protein</keyword>
<dbReference type="Gene3D" id="3.30.70.270">
    <property type="match status" value="1"/>
</dbReference>
<dbReference type="SUPFAM" id="SSF100879">
    <property type="entry name" value="Lesion bypass DNA polymerase (Y-family), little finger domain"/>
    <property type="match status" value="1"/>
</dbReference>
<evidence type="ECO:0000256" key="3">
    <source>
        <dbReference type="ARBA" id="ARBA00049244"/>
    </source>
</evidence>
<protein>
    <recommendedName>
        <fullName evidence="4">DNA polymerase IV</fullName>
        <shortName evidence="4">Pol IV</shortName>
        <ecNumber evidence="4">2.7.7.7</ecNumber>
    </recommendedName>
</protein>
<dbReference type="GO" id="GO:0005829">
    <property type="term" value="C:cytosol"/>
    <property type="evidence" value="ECO:0007669"/>
    <property type="project" value="TreeGrafter"/>
</dbReference>
<dbReference type="InterPro" id="IPR043128">
    <property type="entry name" value="Rev_trsase/Diguanyl_cyclase"/>
</dbReference>
<keyword evidence="4" id="KW-0239">DNA-directed DNA polymerase</keyword>
<evidence type="ECO:0000256" key="2">
    <source>
        <dbReference type="ARBA" id="ARBA00025589"/>
    </source>
</evidence>
<reference evidence="6" key="1">
    <citation type="submission" date="2022-06" db="EMBL/GenBank/DDBJ databases">
        <title>Novel species in genus nocardia.</title>
        <authorList>
            <person name="Li F."/>
        </authorList>
    </citation>
    <scope>NUCLEOTIDE SEQUENCE</scope>
    <source>
        <strain evidence="6">CDC141</strain>
    </source>
</reference>
<dbReference type="InterPro" id="IPR050116">
    <property type="entry name" value="DNA_polymerase-Y"/>
</dbReference>
<feature type="active site" evidence="4">
    <location>
        <position position="116"/>
    </location>
</feature>
<dbReference type="InterPro" id="IPR043502">
    <property type="entry name" value="DNA/RNA_pol_sf"/>
</dbReference>
<evidence type="ECO:0000256" key="4">
    <source>
        <dbReference type="HAMAP-Rule" id="MF_01113"/>
    </source>
</evidence>
<comment type="cofactor">
    <cofactor evidence="4">
        <name>Mg(2+)</name>
        <dbReference type="ChEBI" id="CHEBI:18420"/>
    </cofactor>
    <text evidence="4">Binds 2 magnesium ions per subunit.</text>
</comment>
<dbReference type="AlphaFoldDB" id="A0A9X2E6R2"/>
<dbReference type="InterPro" id="IPR022880">
    <property type="entry name" value="DNApol_IV"/>
</dbReference>
<dbReference type="Pfam" id="PF11798">
    <property type="entry name" value="IMS_HHH"/>
    <property type="match status" value="1"/>
</dbReference>
<comment type="subunit">
    <text evidence="4">Monomer.</text>
</comment>
<dbReference type="Pfam" id="PF11799">
    <property type="entry name" value="IMS_C"/>
    <property type="match status" value="1"/>
</dbReference>
<dbReference type="HAMAP" id="MF_01113">
    <property type="entry name" value="DNApol_IV"/>
    <property type="match status" value="1"/>
</dbReference>
<evidence type="ECO:0000313" key="7">
    <source>
        <dbReference type="Proteomes" id="UP001139157"/>
    </source>
</evidence>
<dbReference type="CDD" id="cd03586">
    <property type="entry name" value="PolY_Pol_IV_kappa"/>
    <property type="match status" value="1"/>
</dbReference>
<dbReference type="GO" id="GO:0006261">
    <property type="term" value="P:DNA-templated DNA replication"/>
    <property type="evidence" value="ECO:0007669"/>
    <property type="project" value="UniProtKB-UniRule"/>
</dbReference>
<name>A0A9X2E6R2_9NOCA</name>
<evidence type="ECO:0000256" key="1">
    <source>
        <dbReference type="ARBA" id="ARBA00010945"/>
    </source>
</evidence>
<keyword evidence="4" id="KW-0479">Metal-binding</keyword>
<keyword evidence="4" id="KW-0963">Cytoplasm</keyword>
<dbReference type="InterPro" id="IPR017961">
    <property type="entry name" value="DNA_pol_Y-fam_little_finger"/>
</dbReference>
<comment type="similarity">
    <text evidence="1 4">Belongs to the DNA polymerase type-Y family.</text>
</comment>
<dbReference type="InterPro" id="IPR036775">
    <property type="entry name" value="DNA_pol_Y-fam_lit_finger_sf"/>
</dbReference>
<keyword evidence="4" id="KW-0238">DNA-binding</keyword>
<dbReference type="PANTHER" id="PTHR11076">
    <property type="entry name" value="DNA REPAIR POLYMERASE UMUC / TRANSFERASE FAMILY MEMBER"/>
    <property type="match status" value="1"/>
</dbReference>
<feature type="binding site" evidence="4">
    <location>
        <position position="115"/>
    </location>
    <ligand>
        <name>Mg(2+)</name>
        <dbReference type="ChEBI" id="CHEBI:18420"/>
    </ligand>
</feature>
<dbReference type="Gene3D" id="3.40.1170.60">
    <property type="match status" value="1"/>
</dbReference>
<organism evidence="6 7">
    <name type="scientific">Nocardia pulmonis</name>
    <dbReference type="NCBI Taxonomy" id="2951408"/>
    <lineage>
        <taxon>Bacteria</taxon>
        <taxon>Bacillati</taxon>
        <taxon>Actinomycetota</taxon>
        <taxon>Actinomycetes</taxon>
        <taxon>Mycobacteriales</taxon>
        <taxon>Nocardiaceae</taxon>
        <taxon>Nocardia</taxon>
    </lineage>
</organism>
<dbReference type="NCBIfam" id="NF003015">
    <property type="entry name" value="PRK03858.1"/>
    <property type="match status" value="1"/>
</dbReference>
<keyword evidence="4 6" id="KW-0548">Nucleotidyltransferase</keyword>
<dbReference type="GO" id="GO:0006281">
    <property type="term" value="P:DNA repair"/>
    <property type="evidence" value="ECO:0007669"/>
    <property type="project" value="UniProtKB-UniRule"/>
</dbReference>
<feature type="site" description="Substrate discrimination" evidence="4">
    <location>
        <position position="30"/>
    </location>
</feature>
<dbReference type="EMBL" id="JAMRXG010000007">
    <property type="protein sequence ID" value="MCM6775274.1"/>
    <property type="molecule type" value="Genomic_DNA"/>
</dbReference>
<dbReference type="Proteomes" id="UP001139157">
    <property type="component" value="Unassembled WGS sequence"/>
</dbReference>
<dbReference type="PANTHER" id="PTHR11076:SF33">
    <property type="entry name" value="DNA POLYMERASE KAPPA"/>
    <property type="match status" value="1"/>
</dbReference>
<dbReference type="PROSITE" id="PS50173">
    <property type="entry name" value="UMUC"/>
    <property type="match status" value="1"/>
</dbReference>
<dbReference type="Gene3D" id="3.30.1490.100">
    <property type="entry name" value="DNA polymerase, Y-family, little finger domain"/>
    <property type="match status" value="1"/>
</dbReference>
<evidence type="ECO:0000259" key="5">
    <source>
        <dbReference type="PROSITE" id="PS50173"/>
    </source>
</evidence>